<feature type="coiled-coil region" evidence="1">
    <location>
        <begin position="10"/>
        <end position="51"/>
    </location>
</feature>
<dbReference type="RefSeq" id="WP_084373780.1">
    <property type="nucleotide sequence ID" value="NZ_FWYF01000003.1"/>
</dbReference>
<proteinExistence type="predicted"/>
<keyword evidence="3" id="KW-1185">Reference proteome</keyword>
<organism evidence="2 3">
    <name type="scientific">Reichenbachiella faecimaris</name>
    <dbReference type="NCBI Taxonomy" id="692418"/>
    <lineage>
        <taxon>Bacteria</taxon>
        <taxon>Pseudomonadati</taxon>
        <taxon>Bacteroidota</taxon>
        <taxon>Cytophagia</taxon>
        <taxon>Cytophagales</taxon>
        <taxon>Reichenbachiellaceae</taxon>
        <taxon>Reichenbachiella</taxon>
    </lineage>
</organism>
<dbReference type="EMBL" id="FWYF01000003">
    <property type="protein sequence ID" value="SMD36920.1"/>
    <property type="molecule type" value="Genomic_DNA"/>
</dbReference>
<evidence type="ECO:0000313" key="3">
    <source>
        <dbReference type="Proteomes" id="UP000192472"/>
    </source>
</evidence>
<dbReference type="AlphaFoldDB" id="A0A1W2GJU4"/>
<name>A0A1W2GJU4_REIFA</name>
<accession>A0A1W2GJU4</accession>
<dbReference type="STRING" id="692418.SAMN04488029_3144"/>
<sequence length="99" mass="11367">MSDNPLRSELSHLERKLVLLISDHQKMREEIQVLKKENSDLRVQLDRKGEEISSFQNQDKISKIVNGMVVNSTHSAADLSDMLNEYIIEVDKCIAQLSE</sequence>
<evidence type="ECO:0000313" key="2">
    <source>
        <dbReference type="EMBL" id="SMD36920.1"/>
    </source>
</evidence>
<protein>
    <submittedName>
        <fullName evidence="2">Uncharacterized protein</fullName>
    </submittedName>
</protein>
<reference evidence="2 3" key="1">
    <citation type="submission" date="2017-04" db="EMBL/GenBank/DDBJ databases">
        <authorList>
            <person name="Afonso C.L."/>
            <person name="Miller P.J."/>
            <person name="Scott M.A."/>
            <person name="Spackman E."/>
            <person name="Goraichik I."/>
            <person name="Dimitrov K.M."/>
            <person name="Suarez D.L."/>
            <person name="Swayne D.E."/>
        </authorList>
    </citation>
    <scope>NUCLEOTIDE SEQUENCE [LARGE SCALE GENOMIC DNA]</scope>
    <source>
        <strain evidence="2 3">DSM 26133</strain>
    </source>
</reference>
<dbReference type="Proteomes" id="UP000192472">
    <property type="component" value="Unassembled WGS sequence"/>
</dbReference>
<evidence type="ECO:0000256" key="1">
    <source>
        <dbReference type="SAM" id="Coils"/>
    </source>
</evidence>
<gene>
    <name evidence="2" type="ORF">SAMN04488029_3144</name>
</gene>
<keyword evidence="1" id="KW-0175">Coiled coil</keyword>